<evidence type="ECO:0000313" key="2">
    <source>
        <dbReference type="Proteomes" id="UP000204235"/>
    </source>
</evidence>
<protein>
    <submittedName>
        <fullName evidence="1">Uncharacterized protein</fullName>
    </submittedName>
</protein>
<dbReference type="RefSeq" id="YP_009010105.1">
    <property type="nucleotide sequence ID" value="NC_023610.1"/>
</dbReference>
<organism evidence="1 2">
    <name type="scientific">Erwinia phage PhiEaH1</name>
    <dbReference type="NCBI Taxonomy" id="1401669"/>
    <lineage>
        <taxon>Viruses</taxon>
        <taxon>Duplodnaviria</taxon>
        <taxon>Heunggongvirae</taxon>
        <taxon>Uroviricota</taxon>
        <taxon>Caudoviricetes</taxon>
        <taxon>Chimalliviridae</taxon>
        <taxon>Iapetusvirus</taxon>
        <taxon>Iapetusvirus EaH1</taxon>
    </lineage>
</organism>
<proteinExistence type="predicted"/>
<accession>W8D048</accession>
<name>W8D048_9CAUD</name>
<dbReference type="GeneID" id="18500951"/>
<dbReference type="KEGG" id="vg:18500951"/>
<sequence length="186" mass="21753">MTHRVFVCNLRFTFRVEGRNDGELPMVNEVRTLHPVRSFASLPVRSEVSVSDIEVVRAKELLGFVRLARLDLPFLDMHPCRTIQVAEELKADLNDKVFWDTPLVTKTYHVLRHVWVEFLQDPRWEVKLIDRALKMAKDAKFTEVEFYDAYCKHVLSSNTTVYNNAVKVMTLFREERIDSGLSYGDF</sequence>
<dbReference type="EMBL" id="KF623294">
    <property type="protein sequence ID" value="AGX01774.1"/>
    <property type="molecule type" value="Genomic_DNA"/>
</dbReference>
<dbReference type="Proteomes" id="UP000204235">
    <property type="component" value="Segment"/>
</dbReference>
<keyword evidence="2" id="KW-1185">Reference proteome</keyword>
<reference evidence="1 2" key="1">
    <citation type="journal article" date="2014" name="FEMS Microbiol. Lett.">
        <title>The genome of the Erwinia amylovora phage PhiEaH1 reveals greater diversity and broadens the applicability of phages for the treatment of fire blight.</title>
        <authorList>
            <person name="Meczker K."/>
            <person name="Domotor D."/>
            <person name="Vass J."/>
            <person name="Rakhely G."/>
            <person name="Schneider G."/>
            <person name="Kovacs T."/>
        </authorList>
    </citation>
    <scope>NUCLEOTIDE SEQUENCE [LARGE SCALE GENOMIC DNA]</scope>
</reference>
<evidence type="ECO:0000313" key="1">
    <source>
        <dbReference type="EMBL" id="AGX01774.1"/>
    </source>
</evidence>